<evidence type="ECO:0000256" key="6">
    <source>
        <dbReference type="PIRSR" id="PIRSR016020-2"/>
    </source>
</evidence>
<dbReference type="PANTHER" id="PTHR11122:SF13">
    <property type="entry name" value="GLUCOSE-6-PHOSPHATE 1-EPIMERASE"/>
    <property type="match status" value="1"/>
</dbReference>
<keyword evidence="3 4" id="KW-0413">Isomerase</keyword>
<dbReference type="EMBL" id="JABAIM010000001">
    <property type="protein sequence ID" value="NLR74144.1"/>
    <property type="molecule type" value="Genomic_DNA"/>
</dbReference>
<feature type="active site" evidence="5">
    <location>
        <position position="159"/>
    </location>
</feature>
<evidence type="ECO:0000313" key="8">
    <source>
        <dbReference type="Proteomes" id="UP000587991"/>
    </source>
</evidence>
<evidence type="ECO:0000256" key="2">
    <source>
        <dbReference type="ARBA" id="ARBA00005866"/>
    </source>
</evidence>
<protein>
    <recommendedName>
        <fullName evidence="4">Putative glucose-6-phosphate 1-epimerase</fullName>
        <ecNumber evidence="4">5.1.3.15</ecNumber>
    </recommendedName>
</protein>
<dbReference type="GO" id="GO:0047938">
    <property type="term" value="F:glucose-6-phosphate 1-epimerase activity"/>
    <property type="evidence" value="ECO:0007669"/>
    <property type="project" value="UniProtKB-UniRule"/>
</dbReference>
<dbReference type="InterPro" id="IPR014718">
    <property type="entry name" value="GH-type_carb-bd"/>
</dbReference>
<dbReference type="PANTHER" id="PTHR11122">
    <property type="entry name" value="APOSPORY-ASSOCIATED PROTEIN C-RELATED"/>
    <property type="match status" value="1"/>
</dbReference>
<feature type="binding site" evidence="6">
    <location>
        <position position="64"/>
    </location>
    <ligand>
        <name>substrate</name>
    </ligand>
</feature>
<dbReference type="Pfam" id="PF01263">
    <property type="entry name" value="Aldose_epim"/>
    <property type="match status" value="1"/>
</dbReference>
<dbReference type="InterPro" id="IPR008183">
    <property type="entry name" value="Aldose_1/G6P_1-epimerase"/>
</dbReference>
<evidence type="ECO:0000256" key="4">
    <source>
        <dbReference type="PIRNR" id="PIRNR016020"/>
    </source>
</evidence>
<gene>
    <name evidence="7" type="ORF">HF682_03125</name>
</gene>
<proteinExistence type="inferred from homology"/>
<dbReference type="GO" id="GO:0005975">
    <property type="term" value="P:carbohydrate metabolic process"/>
    <property type="evidence" value="ECO:0007669"/>
    <property type="project" value="InterPro"/>
</dbReference>
<dbReference type="AlphaFoldDB" id="A0A847S306"/>
<dbReference type="RefSeq" id="WP_168875776.1">
    <property type="nucleotide sequence ID" value="NZ_JABAIM010000001.1"/>
</dbReference>
<evidence type="ECO:0000313" key="7">
    <source>
        <dbReference type="EMBL" id="NLR74144.1"/>
    </source>
</evidence>
<feature type="binding site" evidence="6">
    <location>
        <position position="85"/>
    </location>
    <ligand>
        <name>substrate</name>
    </ligand>
</feature>
<reference evidence="7 8" key="1">
    <citation type="submission" date="2020-04" db="EMBL/GenBank/DDBJ databases">
        <title>Draft genome of Leeia sp. IMCC25680.</title>
        <authorList>
            <person name="Song J."/>
            <person name="Cho J.-C."/>
        </authorList>
    </citation>
    <scope>NUCLEOTIDE SEQUENCE [LARGE SCALE GENOMIC DNA]</scope>
    <source>
        <strain evidence="7 8">IMCC25680</strain>
    </source>
</reference>
<name>A0A847S306_9NEIS</name>
<accession>A0A847S306</accession>
<sequence length="289" mass="31990">MTLTPDYSQWQQRDELDLLHIDAPFGQALIARQGAQLLQYQAHGQSPMLWLSPLSRFQRGKAIRGGIPLCWPWFGAHPNDSSLPQHGIARQLDWTLQQAEVTPQGASLHWQLQDSDASRALWPHPFRLELHMQLGTTLRLTLTMHNLDDRPLTTSHALHSYFPVPQVAQATVDGLDGCSFYSKPDQQSGQQQGPVTIDSLLDRVYLNAPDTLTLHRPGLPALQLRSAGLHSAIVWNPGPGAEPHIPDVGPHWSQMLCVENGNALDNSLTLPIGGSHQLRLEIAEQSVAC</sequence>
<dbReference type="EC" id="5.1.3.15" evidence="4"/>
<dbReference type="Proteomes" id="UP000587991">
    <property type="component" value="Unassembled WGS sequence"/>
</dbReference>
<feature type="binding site" evidence="6">
    <location>
        <position position="90"/>
    </location>
    <ligand>
        <name>substrate</name>
    </ligand>
</feature>
<dbReference type="CDD" id="cd09020">
    <property type="entry name" value="D-hex-6-P-epi_like"/>
    <property type="match status" value="1"/>
</dbReference>
<feature type="active site" evidence="5">
    <location>
        <position position="259"/>
    </location>
</feature>
<evidence type="ECO:0000256" key="5">
    <source>
        <dbReference type="PIRSR" id="PIRSR016020-1"/>
    </source>
</evidence>
<evidence type="ECO:0000256" key="1">
    <source>
        <dbReference type="ARBA" id="ARBA00001096"/>
    </source>
</evidence>
<dbReference type="InterPro" id="IPR025532">
    <property type="entry name" value="G6P_1-epimerase"/>
</dbReference>
<keyword evidence="8" id="KW-1185">Reference proteome</keyword>
<evidence type="ECO:0000256" key="3">
    <source>
        <dbReference type="ARBA" id="ARBA00023235"/>
    </source>
</evidence>
<dbReference type="SUPFAM" id="SSF74650">
    <property type="entry name" value="Galactose mutarotase-like"/>
    <property type="match status" value="1"/>
</dbReference>
<organism evidence="7 8">
    <name type="scientific">Leeia aquatica</name>
    <dbReference type="NCBI Taxonomy" id="2725557"/>
    <lineage>
        <taxon>Bacteria</taxon>
        <taxon>Pseudomonadati</taxon>
        <taxon>Pseudomonadota</taxon>
        <taxon>Betaproteobacteria</taxon>
        <taxon>Neisseriales</taxon>
        <taxon>Leeiaceae</taxon>
        <taxon>Leeia</taxon>
    </lineage>
</organism>
<dbReference type="InterPro" id="IPR011013">
    <property type="entry name" value="Gal_mutarotase_sf_dom"/>
</dbReference>
<dbReference type="GO" id="GO:0030246">
    <property type="term" value="F:carbohydrate binding"/>
    <property type="evidence" value="ECO:0007669"/>
    <property type="project" value="UniProtKB-UniRule"/>
</dbReference>
<comment type="caution">
    <text evidence="7">The sequence shown here is derived from an EMBL/GenBank/DDBJ whole genome shotgun (WGS) entry which is preliminary data.</text>
</comment>
<dbReference type="PIRSF" id="PIRSF016020">
    <property type="entry name" value="PHexose_mutarotase"/>
    <property type="match status" value="1"/>
</dbReference>
<comment type="similarity">
    <text evidence="2 4">Belongs to the glucose-6-phosphate 1-epimerase family.</text>
</comment>
<comment type="catalytic activity">
    <reaction evidence="1">
        <text>alpha-D-glucose 6-phosphate = beta-D-glucose 6-phosphate</text>
        <dbReference type="Rhea" id="RHEA:16249"/>
        <dbReference type="ChEBI" id="CHEBI:58225"/>
        <dbReference type="ChEBI" id="CHEBI:58247"/>
        <dbReference type="EC" id="5.1.3.15"/>
    </reaction>
</comment>
<dbReference type="Gene3D" id="2.70.98.10">
    <property type="match status" value="1"/>
</dbReference>